<dbReference type="Gene3D" id="3.40.50.300">
    <property type="entry name" value="P-loop containing nucleotide triphosphate hydrolases"/>
    <property type="match status" value="1"/>
</dbReference>
<dbReference type="Proteomes" id="UP001218188">
    <property type="component" value="Unassembled WGS sequence"/>
</dbReference>
<keyword evidence="8" id="KW-0472">Membrane</keyword>
<dbReference type="PROSITE" id="PS00211">
    <property type="entry name" value="ABC_TRANSPORTER_1"/>
    <property type="match status" value="1"/>
</dbReference>
<dbReference type="CDD" id="cd03244">
    <property type="entry name" value="ABCC_MRP_domain2"/>
    <property type="match status" value="1"/>
</dbReference>
<evidence type="ECO:0000256" key="4">
    <source>
        <dbReference type="ARBA" id="ARBA00022692"/>
    </source>
</evidence>
<evidence type="ECO:0000256" key="7">
    <source>
        <dbReference type="ARBA" id="ARBA00022989"/>
    </source>
</evidence>
<accession>A0AAD6S8U1</accession>
<evidence type="ECO:0000256" key="8">
    <source>
        <dbReference type="ARBA" id="ARBA00023136"/>
    </source>
</evidence>
<evidence type="ECO:0000313" key="11">
    <source>
        <dbReference type="EMBL" id="KAJ7022316.1"/>
    </source>
</evidence>
<dbReference type="InterPro" id="IPR027417">
    <property type="entry name" value="P-loop_NTPase"/>
</dbReference>
<dbReference type="InterPro" id="IPR003439">
    <property type="entry name" value="ABC_transporter-like_ATP-bd"/>
</dbReference>
<dbReference type="GO" id="GO:0042626">
    <property type="term" value="F:ATPase-coupled transmembrane transporter activity"/>
    <property type="evidence" value="ECO:0007669"/>
    <property type="project" value="TreeGrafter"/>
</dbReference>
<proteinExistence type="predicted"/>
<keyword evidence="7" id="KW-1133">Transmembrane helix</keyword>
<sequence>MKYREDLPAALKYLTFDLQGGLKIGICGRTGSGKSSTVLALFRGIDQHLITGKILIDGVDTTIPMHHVRESMSIVTQDPFLWHRSIRENLDVINERTDSEIWETLKLVEMHDAVSALEGKLDHLVQVVDEESFSKGQRQLLCLVRALLRKRKIIVLDDMDHISDEKIRHVADTQMKDLTVLAIAHRISTIVNYHKILVLDNGSIAEFDDPTIRSACCYSGHLPSRPCP</sequence>
<keyword evidence="3" id="KW-1003">Cell membrane</keyword>
<keyword evidence="12" id="KW-1185">Reference proteome</keyword>
<dbReference type="InterPro" id="IPR050173">
    <property type="entry name" value="ABC_transporter_C-like"/>
</dbReference>
<dbReference type="AlphaFoldDB" id="A0AAD6S8U1"/>
<evidence type="ECO:0000256" key="2">
    <source>
        <dbReference type="ARBA" id="ARBA00022448"/>
    </source>
</evidence>
<gene>
    <name evidence="11" type="ORF">C8F04DRAFT_1272754</name>
</gene>
<dbReference type="PANTHER" id="PTHR24223">
    <property type="entry name" value="ATP-BINDING CASSETTE SUB-FAMILY C"/>
    <property type="match status" value="1"/>
</dbReference>
<dbReference type="InterPro" id="IPR017871">
    <property type="entry name" value="ABC_transporter-like_CS"/>
</dbReference>
<dbReference type="SMART" id="SM00382">
    <property type="entry name" value="AAA"/>
    <property type="match status" value="1"/>
</dbReference>
<organism evidence="11 12">
    <name type="scientific">Mycena alexandri</name>
    <dbReference type="NCBI Taxonomy" id="1745969"/>
    <lineage>
        <taxon>Eukaryota</taxon>
        <taxon>Fungi</taxon>
        <taxon>Dikarya</taxon>
        <taxon>Basidiomycota</taxon>
        <taxon>Agaricomycotina</taxon>
        <taxon>Agaricomycetes</taxon>
        <taxon>Agaricomycetidae</taxon>
        <taxon>Agaricales</taxon>
        <taxon>Marasmiineae</taxon>
        <taxon>Mycenaceae</taxon>
        <taxon>Mycena</taxon>
    </lineage>
</organism>
<evidence type="ECO:0000256" key="9">
    <source>
        <dbReference type="ARBA" id="ARBA00023180"/>
    </source>
</evidence>
<evidence type="ECO:0000259" key="10">
    <source>
        <dbReference type="PROSITE" id="PS50893"/>
    </source>
</evidence>
<keyword evidence="5" id="KW-0547">Nucleotide-binding</keyword>
<evidence type="ECO:0000256" key="1">
    <source>
        <dbReference type="ARBA" id="ARBA00004651"/>
    </source>
</evidence>
<name>A0AAD6S8U1_9AGAR</name>
<evidence type="ECO:0000256" key="6">
    <source>
        <dbReference type="ARBA" id="ARBA00022840"/>
    </source>
</evidence>
<protein>
    <submittedName>
        <fullName evidence="11">Multidrug resistance-associated protein 5-like protein</fullName>
    </submittedName>
</protein>
<keyword evidence="2" id="KW-0813">Transport</keyword>
<comment type="caution">
    <text evidence="11">The sequence shown here is derived from an EMBL/GenBank/DDBJ whole genome shotgun (WGS) entry which is preliminary data.</text>
</comment>
<comment type="subcellular location">
    <subcellularLocation>
        <location evidence="1">Cell membrane</location>
        <topology evidence="1">Multi-pass membrane protein</topology>
    </subcellularLocation>
</comment>
<dbReference type="GO" id="GO:0005524">
    <property type="term" value="F:ATP binding"/>
    <property type="evidence" value="ECO:0007669"/>
    <property type="project" value="UniProtKB-KW"/>
</dbReference>
<dbReference type="EMBL" id="JARJCM010000212">
    <property type="protein sequence ID" value="KAJ7022316.1"/>
    <property type="molecule type" value="Genomic_DNA"/>
</dbReference>
<dbReference type="PROSITE" id="PS50893">
    <property type="entry name" value="ABC_TRANSPORTER_2"/>
    <property type="match status" value="1"/>
</dbReference>
<feature type="domain" description="ABC transporter" evidence="10">
    <location>
        <begin position="1"/>
        <end position="226"/>
    </location>
</feature>
<dbReference type="GO" id="GO:0016887">
    <property type="term" value="F:ATP hydrolysis activity"/>
    <property type="evidence" value="ECO:0007669"/>
    <property type="project" value="InterPro"/>
</dbReference>
<evidence type="ECO:0000256" key="5">
    <source>
        <dbReference type="ARBA" id="ARBA00022741"/>
    </source>
</evidence>
<dbReference type="GO" id="GO:0005886">
    <property type="term" value="C:plasma membrane"/>
    <property type="evidence" value="ECO:0007669"/>
    <property type="project" value="UniProtKB-SubCell"/>
</dbReference>
<evidence type="ECO:0000313" key="12">
    <source>
        <dbReference type="Proteomes" id="UP001218188"/>
    </source>
</evidence>
<keyword evidence="6" id="KW-0067">ATP-binding</keyword>
<keyword evidence="4" id="KW-0812">Transmembrane</keyword>
<dbReference type="SUPFAM" id="SSF52540">
    <property type="entry name" value="P-loop containing nucleoside triphosphate hydrolases"/>
    <property type="match status" value="1"/>
</dbReference>
<reference evidence="11" key="1">
    <citation type="submission" date="2023-03" db="EMBL/GenBank/DDBJ databases">
        <title>Massive genome expansion in bonnet fungi (Mycena s.s.) driven by repeated elements and novel gene families across ecological guilds.</title>
        <authorList>
            <consortium name="Lawrence Berkeley National Laboratory"/>
            <person name="Harder C.B."/>
            <person name="Miyauchi S."/>
            <person name="Viragh M."/>
            <person name="Kuo A."/>
            <person name="Thoen E."/>
            <person name="Andreopoulos B."/>
            <person name="Lu D."/>
            <person name="Skrede I."/>
            <person name="Drula E."/>
            <person name="Henrissat B."/>
            <person name="Morin E."/>
            <person name="Kohler A."/>
            <person name="Barry K."/>
            <person name="LaButti K."/>
            <person name="Morin E."/>
            <person name="Salamov A."/>
            <person name="Lipzen A."/>
            <person name="Mereny Z."/>
            <person name="Hegedus B."/>
            <person name="Baldrian P."/>
            <person name="Stursova M."/>
            <person name="Weitz H."/>
            <person name="Taylor A."/>
            <person name="Grigoriev I.V."/>
            <person name="Nagy L.G."/>
            <person name="Martin F."/>
            <person name="Kauserud H."/>
        </authorList>
    </citation>
    <scope>NUCLEOTIDE SEQUENCE</scope>
    <source>
        <strain evidence="11">CBHHK200</strain>
    </source>
</reference>
<dbReference type="FunFam" id="3.40.50.300:FF:002145">
    <property type="entry name" value="ABC transporter (MsbA subfamily)"/>
    <property type="match status" value="1"/>
</dbReference>
<evidence type="ECO:0000256" key="3">
    <source>
        <dbReference type="ARBA" id="ARBA00022475"/>
    </source>
</evidence>
<keyword evidence="9" id="KW-0325">Glycoprotein</keyword>
<dbReference type="Pfam" id="PF00005">
    <property type="entry name" value="ABC_tran"/>
    <property type="match status" value="1"/>
</dbReference>
<dbReference type="InterPro" id="IPR003593">
    <property type="entry name" value="AAA+_ATPase"/>
</dbReference>